<dbReference type="InterPro" id="IPR043502">
    <property type="entry name" value="DNA/RNA_pol_sf"/>
</dbReference>
<organism evidence="16">
    <name type="scientific">Lygus hesperus</name>
    <name type="common">Western plant bug</name>
    <dbReference type="NCBI Taxonomy" id="30085"/>
    <lineage>
        <taxon>Eukaryota</taxon>
        <taxon>Metazoa</taxon>
        <taxon>Ecdysozoa</taxon>
        <taxon>Arthropoda</taxon>
        <taxon>Hexapoda</taxon>
        <taxon>Insecta</taxon>
        <taxon>Pterygota</taxon>
        <taxon>Neoptera</taxon>
        <taxon>Paraneoptera</taxon>
        <taxon>Hemiptera</taxon>
        <taxon>Heteroptera</taxon>
        <taxon>Panheteroptera</taxon>
        <taxon>Cimicomorpha</taxon>
        <taxon>Miridae</taxon>
        <taxon>Mirini</taxon>
        <taxon>Lygus</taxon>
    </lineage>
</organism>
<keyword evidence="12" id="KW-0539">Nucleus</keyword>
<evidence type="ECO:0000256" key="11">
    <source>
        <dbReference type="ARBA" id="ARBA00023204"/>
    </source>
</evidence>
<dbReference type="Pfam" id="PF16727">
    <property type="entry name" value="REV1_C"/>
    <property type="match status" value="1"/>
</dbReference>
<dbReference type="PROSITE" id="PS50172">
    <property type="entry name" value="BRCT"/>
    <property type="match status" value="1"/>
</dbReference>
<dbReference type="SUPFAM" id="SSF56672">
    <property type="entry name" value="DNA/RNA polymerases"/>
    <property type="match status" value="1"/>
</dbReference>
<feature type="domain" description="BRCT" evidence="14">
    <location>
        <begin position="39"/>
        <end position="126"/>
    </location>
</feature>
<dbReference type="Gene3D" id="3.40.50.10190">
    <property type="entry name" value="BRCT domain"/>
    <property type="match status" value="1"/>
</dbReference>
<dbReference type="InterPro" id="IPR038401">
    <property type="entry name" value="Rev1_C_sf"/>
</dbReference>
<dbReference type="PROSITE" id="PS50173">
    <property type="entry name" value="UMUC"/>
    <property type="match status" value="1"/>
</dbReference>
<proteinExistence type="inferred from homology"/>
<dbReference type="InterPro" id="IPR036775">
    <property type="entry name" value="DNA_pol_Y-fam_lit_finger_sf"/>
</dbReference>
<dbReference type="SMART" id="SM00292">
    <property type="entry name" value="BRCT"/>
    <property type="match status" value="1"/>
</dbReference>
<accession>A0A0K8SS66</accession>
<evidence type="ECO:0000256" key="6">
    <source>
        <dbReference type="ARBA" id="ARBA00022695"/>
    </source>
</evidence>
<reference evidence="16" key="1">
    <citation type="submission" date="2014-09" db="EMBL/GenBank/DDBJ databases">
        <authorList>
            <person name="Magalhaes I.L.F."/>
            <person name="Oliveira U."/>
            <person name="Santos F.R."/>
            <person name="Vidigal T.H.D.A."/>
            <person name="Brescovit A.D."/>
            <person name="Santos A.J."/>
        </authorList>
    </citation>
    <scope>NUCLEOTIDE SEQUENCE</scope>
</reference>
<dbReference type="Gene3D" id="3.30.70.270">
    <property type="match status" value="1"/>
</dbReference>
<evidence type="ECO:0000256" key="7">
    <source>
        <dbReference type="ARBA" id="ARBA00022723"/>
    </source>
</evidence>
<dbReference type="SUPFAM" id="SSF100879">
    <property type="entry name" value="Lesion bypass DNA polymerase (Y-family), little finger domain"/>
    <property type="match status" value="1"/>
</dbReference>
<dbReference type="Gene3D" id="6.10.250.1490">
    <property type="match status" value="1"/>
</dbReference>
<sequence length="792" mass="89318">MKRRKEDSNGFEEWGGYMNAKKTKLIEQFDAESAKLGLKADDLFKGIKIFVNGYTEPSADELRMLMMKHGGQYHHYLKNGDTTHIIASNLPDSKVSQVKQYKIVKPQWITDSIKAKKVLSYQNYLLITNQSTSQAPLCFTGKPSSSPSKKTVIKNTTDDGFIDEFYANSRLHHVSTMGATFKEYINKLRINKNHSFDGKRILAEKYPSSDRYSEVSSKLIMHIDMDCFFVSVGIRDKPHLKGKPVAVTHSKSGAGNHREGVNLLQEIEAYRKRLGYGPGEKAGASEKKFSTSASMAEIASCSYEARQFKIKNGMFVGQALKLCPHLQFIHYEFEAYKEVACTLYDSVAKYTPDIEAVSCDEMYVDLTSLFQETGVSPMEFATLLRGEIQEKTGCPCSVGFGNNKLIARLATKKAKPNGQYWIQEDHVHSFLNELPLSEIPGVGRSTSHKFKELGINTCGDLQLWSIQELQKEFGKKQGETLYNACRGKELKGLVFTHVRKSVSADVNYGIRLQNDTERDKFLLNLSGEVAKRLDSIQMKGRCLTLKLMVRSKDAPEESAKYMGHGLCDHITKSCSLLSPISLPEDIYREVHKIINRLNLDSKELRGIGIQLSRLEPSASTRNKLKDFIAAKAAISHDKCDVLGVETAPLRTNADSKKEIPIEKVDLKILRPVQSDHLPIAKTAKRRCSTEVDSFISPADLRVMIKKWIESEDSPKERDKRIIKGYLIQLCAAHQMDDVFVILKAFFVYVKRYKNSNCWINAYQSIAEKVQANVFSQLGGKLKLEEFSFNSSS</sequence>
<keyword evidence="10" id="KW-0238">DNA-binding</keyword>
<dbReference type="GO" id="GO:0005634">
    <property type="term" value="C:nucleus"/>
    <property type="evidence" value="ECO:0007669"/>
    <property type="project" value="UniProtKB-SubCell"/>
</dbReference>
<dbReference type="GO" id="GO:0003887">
    <property type="term" value="F:DNA-directed DNA polymerase activity"/>
    <property type="evidence" value="ECO:0007669"/>
    <property type="project" value="InterPro"/>
</dbReference>
<evidence type="ECO:0000256" key="8">
    <source>
        <dbReference type="ARBA" id="ARBA00022763"/>
    </source>
</evidence>
<feature type="binding site" evidence="13">
    <location>
        <position position="361"/>
    </location>
    <ligand>
        <name>Mg(2+)</name>
        <dbReference type="ChEBI" id="CHEBI:18420"/>
        <label>1</label>
    </ligand>
</feature>
<dbReference type="FunFam" id="3.30.1490.100:FF:000001">
    <property type="entry name" value="DNA repair protein REV1"/>
    <property type="match status" value="1"/>
</dbReference>
<keyword evidence="8" id="KW-0227">DNA damage</keyword>
<keyword evidence="4" id="KW-0237">DNA synthesis</keyword>
<dbReference type="EMBL" id="GBRD01009661">
    <property type="protein sequence ID" value="JAG56163.1"/>
    <property type="molecule type" value="Transcribed_RNA"/>
</dbReference>
<dbReference type="Gene3D" id="3.40.1170.60">
    <property type="match status" value="1"/>
</dbReference>
<dbReference type="EMBL" id="GBRD01009658">
    <property type="protein sequence ID" value="JAG56166.1"/>
    <property type="molecule type" value="Transcribed_RNA"/>
</dbReference>
<comment type="similarity">
    <text evidence="2">Belongs to the DNA polymerase type-Y family.</text>
</comment>
<keyword evidence="11" id="KW-0234">DNA repair</keyword>
<dbReference type="CDD" id="cd17719">
    <property type="entry name" value="BRCT_Rev1"/>
    <property type="match status" value="1"/>
</dbReference>
<feature type="domain" description="UmuC" evidence="15">
    <location>
        <begin position="220"/>
        <end position="443"/>
    </location>
</feature>
<dbReference type="GO" id="GO:0017125">
    <property type="term" value="F:deoxycytidyl transferase activity"/>
    <property type="evidence" value="ECO:0007669"/>
    <property type="project" value="TreeGrafter"/>
</dbReference>
<dbReference type="Pfam" id="PF00533">
    <property type="entry name" value="BRCT"/>
    <property type="match status" value="1"/>
</dbReference>
<feature type="binding site" evidence="13">
    <location>
        <position position="360"/>
    </location>
    <ligand>
        <name>Mg(2+)</name>
        <dbReference type="ChEBI" id="CHEBI:18420"/>
        <label>1</label>
    </ligand>
</feature>
<keyword evidence="9 13" id="KW-0460">Magnesium</keyword>
<dbReference type="SUPFAM" id="SSF52113">
    <property type="entry name" value="BRCT domain"/>
    <property type="match status" value="1"/>
</dbReference>
<dbReference type="GO" id="GO:0046872">
    <property type="term" value="F:metal ion binding"/>
    <property type="evidence" value="ECO:0007669"/>
    <property type="project" value="UniProtKB-KW"/>
</dbReference>
<evidence type="ECO:0000256" key="1">
    <source>
        <dbReference type="ARBA" id="ARBA00004123"/>
    </source>
</evidence>
<evidence type="ECO:0000256" key="12">
    <source>
        <dbReference type="ARBA" id="ARBA00023242"/>
    </source>
</evidence>
<evidence type="ECO:0000259" key="15">
    <source>
        <dbReference type="PROSITE" id="PS50173"/>
    </source>
</evidence>
<evidence type="ECO:0000256" key="2">
    <source>
        <dbReference type="ARBA" id="ARBA00010945"/>
    </source>
</evidence>
<evidence type="ECO:0000256" key="9">
    <source>
        <dbReference type="ARBA" id="ARBA00022842"/>
    </source>
</evidence>
<evidence type="ECO:0000256" key="5">
    <source>
        <dbReference type="ARBA" id="ARBA00022679"/>
    </source>
</evidence>
<feature type="binding site" evidence="13">
    <location>
        <position position="224"/>
    </location>
    <ligand>
        <name>Mg(2+)</name>
        <dbReference type="ChEBI" id="CHEBI:18420"/>
        <label>1</label>
    </ligand>
</feature>
<dbReference type="InterPro" id="IPR036420">
    <property type="entry name" value="BRCT_dom_sf"/>
</dbReference>
<dbReference type="GO" id="GO:0042276">
    <property type="term" value="P:error-prone translesion synthesis"/>
    <property type="evidence" value="ECO:0007669"/>
    <property type="project" value="InterPro"/>
</dbReference>
<evidence type="ECO:0000256" key="10">
    <source>
        <dbReference type="ARBA" id="ARBA00023125"/>
    </source>
</evidence>
<dbReference type="InterPro" id="IPR001126">
    <property type="entry name" value="UmuC"/>
</dbReference>
<evidence type="ECO:0000256" key="13">
    <source>
        <dbReference type="PIRSR" id="PIRSR036573-2"/>
    </source>
</evidence>
<comment type="subcellular location">
    <subcellularLocation>
        <location evidence="1">Nucleus</location>
    </subcellularLocation>
</comment>
<dbReference type="InterPro" id="IPR017961">
    <property type="entry name" value="DNA_pol_Y-fam_little_finger"/>
</dbReference>
<keyword evidence="5" id="KW-0808">Transferase</keyword>
<dbReference type="InterPro" id="IPR001357">
    <property type="entry name" value="BRCT_dom"/>
</dbReference>
<keyword evidence="7 13" id="KW-0479">Metal-binding</keyword>
<dbReference type="PANTHER" id="PTHR45990:SF1">
    <property type="entry name" value="DNA REPAIR PROTEIN REV1"/>
    <property type="match status" value="1"/>
</dbReference>
<dbReference type="PANTHER" id="PTHR45990">
    <property type="entry name" value="DNA REPAIR PROTEIN REV1"/>
    <property type="match status" value="1"/>
</dbReference>
<dbReference type="Gene3D" id="1.10.150.20">
    <property type="entry name" value="5' to 3' exonuclease, C-terminal subdomain"/>
    <property type="match status" value="1"/>
</dbReference>
<evidence type="ECO:0000313" key="16">
    <source>
        <dbReference type="EMBL" id="JAG56163.1"/>
    </source>
</evidence>
<dbReference type="PIRSF" id="PIRSF036573">
    <property type="entry name" value="REV1"/>
    <property type="match status" value="1"/>
</dbReference>
<dbReference type="Pfam" id="PF21999">
    <property type="entry name" value="IMS_HHH_1"/>
    <property type="match status" value="1"/>
</dbReference>
<dbReference type="Pfam" id="PF00817">
    <property type="entry name" value="IMS"/>
    <property type="match status" value="1"/>
</dbReference>
<dbReference type="InterPro" id="IPR053848">
    <property type="entry name" value="IMS_HHH_1"/>
</dbReference>
<name>A0A0K8SS66_LYGHE</name>
<evidence type="ECO:0000256" key="4">
    <source>
        <dbReference type="ARBA" id="ARBA00022634"/>
    </source>
</evidence>
<dbReference type="FunFam" id="3.40.50.10190:FF:000011">
    <property type="entry name" value="DNA repair protein REV1"/>
    <property type="match status" value="1"/>
</dbReference>
<dbReference type="CDD" id="cd01701">
    <property type="entry name" value="PolY_Rev1"/>
    <property type="match status" value="1"/>
</dbReference>
<dbReference type="GO" id="GO:0006281">
    <property type="term" value="P:DNA repair"/>
    <property type="evidence" value="ECO:0007669"/>
    <property type="project" value="UniProtKB-KW"/>
</dbReference>
<dbReference type="EMBL" id="GBRD01009659">
    <property type="protein sequence ID" value="JAG56165.1"/>
    <property type="molecule type" value="Transcribed_RNA"/>
</dbReference>
<keyword evidence="6" id="KW-0548">Nucleotidyltransferase</keyword>
<dbReference type="Gene3D" id="1.20.58.1280">
    <property type="entry name" value="DNA repair protein Rev1, C-terminal domain"/>
    <property type="match status" value="1"/>
</dbReference>
<dbReference type="GO" id="GO:0070987">
    <property type="term" value="P:error-free translesion synthesis"/>
    <property type="evidence" value="ECO:0007669"/>
    <property type="project" value="TreeGrafter"/>
</dbReference>
<dbReference type="Pfam" id="PF11799">
    <property type="entry name" value="IMS_C"/>
    <property type="match status" value="1"/>
</dbReference>
<dbReference type="InterPro" id="IPR012112">
    <property type="entry name" value="REV1"/>
</dbReference>
<dbReference type="Gene3D" id="3.30.1490.100">
    <property type="entry name" value="DNA polymerase, Y-family, little finger domain"/>
    <property type="match status" value="1"/>
</dbReference>
<dbReference type="AlphaFoldDB" id="A0A0K8SS66"/>
<dbReference type="InterPro" id="IPR031991">
    <property type="entry name" value="Rev1_C"/>
</dbReference>
<evidence type="ECO:0000256" key="3">
    <source>
        <dbReference type="ARBA" id="ARBA00020399"/>
    </source>
</evidence>
<evidence type="ECO:0000259" key="14">
    <source>
        <dbReference type="PROSITE" id="PS50172"/>
    </source>
</evidence>
<comment type="cofactor">
    <cofactor evidence="13">
        <name>Mg(2+)</name>
        <dbReference type="ChEBI" id="CHEBI:18420"/>
    </cofactor>
    <text evidence="13">Binds 2 magnesium ions.</text>
</comment>
<protein>
    <recommendedName>
        <fullName evidence="3">DNA repair protein REV1</fullName>
    </recommendedName>
</protein>
<dbReference type="InterPro" id="IPR043128">
    <property type="entry name" value="Rev_trsase/Diguanyl_cyclase"/>
</dbReference>
<dbReference type="GO" id="GO:0003684">
    <property type="term" value="F:damaged DNA binding"/>
    <property type="evidence" value="ECO:0007669"/>
    <property type="project" value="InterPro"/>
</dbReference>